<name>A0A6C0I1D1_9ZZZZ</name>
<sequence length="275" mass="32286">MNNDTLSIVYIEISEGDIESNSEGDIENNIEGDIENNILKTNTPIVYPNAKLYNLESIIEEKIIERDNYQPNCCLVNCQYYIRMLLDIATQIYIYLENFIQWFSAILVILDIFNITLSRLKIEGRSKYNYFTIESADDERVRRIVYWFYYNNPIPDEDQWRYALNRFKLTNVPKYTMRLYINNEKSKYFIELNNLNLQSYVDNVVVKGERSISLYEDMINAPVAENSDIFITIGKKLLKTITGKIPVGGLMPDRFIKDLELAKIEKALTEDKKII</sequence>
<evidence type="ECO:0000313" key="1">
    <source>
        <dbReference type="EMBL" id="QHT86430.1"/>
    </source>
</evidence>
<protein>
    <submittedName>
        <fullName evidence="1">Uncharacterized protein</fullName>
    </submittedName>
</protein>
<reference evidence="1" key="1">
    <citation type="journal article" date="2020" name="Nature">
        <title>Giant virus diversity and host interactions through global metagenomics.</title>
        <authorList>
            <person name="Schulz F."/>
            <person name="Roux S."/>
            <person name="Paez-Espino D."/>
            <person name="Jungbluth S."/>
            <person name="Walsh D.A."/>
            <person name="Denef V.J."/>
            <person name="McMahon K.D."/>
            <person name="Konstantinidis K.T."/>
            <person name="Eloe-Fadrosh E.A."/>
            <person name="Kyrpides N.C."/>
            <person name="Woyke T."/>
        </authorList>
    </citation>
    <scope>NUCLEOTIDE SEQUENCE</scope>
    <source>
        <strain evidence="1">GVMAG-M-3300023184-186</strain>
    </source>
</reference>
<proteinExistence type="predicted"/>
<dbReference type="AlphaFoldDB" id="A0A6C0I1D1"/>
<accession>A0A6C0I1D1</accession>
<dbReference type="EMBL" id="MN740068">
    <property type="protein sequence ID" value="QHT86430.1"/>
    <property type="molecule type" value="Genomic_DNA"/>
</dbReference>
<organism evidence="1">
    <name type="scientific">viral metagenome</name>
    <dbReference type="NCBI Taxonomy" id="1070528"/>
    <lineage>
        <taxon>unclassified sequences</taxon>
        <taxon>metagenomes</taxon>
        <taxon>organismal metagenomes</taxon>
    </lineage>
</organism>